<dbReference type="PROSITE" id="PS52016">
    <property type="entry name" value="TONB_DEPENDENT_REC_3"/>
    <property type="match status" value="1"/>
</dbReference>
<dbReference type="AlphaFoldDB" id="A0A1H2ZKY1"/>
<evidence type="ECO:0000256" key="7">
    <source>
        <dbReference type="ARBA" id="ARBA00023136"/>
    </source>
</evidence>
<evidence type="ECO:0000256" key="10">
    <source>
        <dbReference type="PROSITE-ProRule" id="PRU01360"/>
    </source>
</evidence>
<evidence type="ECO:0000256" key="2">
    <source>
        <dbReference type="ARBA" id="ARBA00022448"/>
    </source>
</evidence>
<dbReference type="InterPro" id="IPR012910">
    <property type="entry name" value="Plug_dom"/>
</dbReference>
<dbReference type="STRING" id="762486.SAMN05444411_103290"/>
<dbReference type="PANTHER" id="PTHR30069:SF29">
    <property type="entry name" value="HEMOGLOBIN AND HEMOGLOBIN-HAPTOGLOBIN-BINDING PROTEIN 1-RELATED"/>
    <property type="match status" value="1"/>
</dbReference>
<evidence type="ECO:0000259" key="12">
    <source>
        <dbReference type="Pfam" id="PF00593"/>
    </source>
</evidence>
<evidence type="ECO:0000256" key="8">
    <source>
        <dbReference type="ARBA" id="ARBA00023170"/>
    </source>
</evidence>
<name>A0A1H2ZKY1_9FLAO</name>
<evidence type="ECO:0000256" key="4">
    <source>
        <dbReference type="ARBA" id="ARBA00022692"/>
    </source>
</evidence>
<dbReference type="Gene3D" id="2.40.170.20">
    <property type="entry name" value="TonB-dependent receptor, beta-barrel domain"/>
    <property type="match status" value="1"/>
</dbReference>
<protein>
    <submittedName>
        <fullName evidence="14">Iron complex outermembrane recepter protein</fullName>
    </submittedName>
</protein>
<dbReference type="GO" id="GO:0044718">
    <property type="term" value="P:siderophore transmembrane transport"/>
    <property type="evidence" value="ECO:0007669"/>
    <property type="project" value="TreeGrafter"/>
</dbReference>
<evidence type="ECO:0000256" key="6">
    <source>
        <dbReference type="ARBA" id="ARBA00023077"/>
    </source>
</evidence>
<evidence type="ECO:0000256" key="9">
    <source>
        <dbReference type="ARBA" id="ARBA00023237"/>
    </source>
</evidence>
<feature type="domain" description="TonB-dependent receptor plug" evidence="13">
    <location>
        <begin position="42"/>
        <end position="147"/>
    </location>
</feature>
<keyword evidence="3 10" id="KW-1134">Transmembrane beta strand</keyword>
<dbReference type="EMBL" id="FNNJ01000003">
    <property type="protein sequence ID" value="SDX18063.1"/>
    <property type="molecule type" value="Genomic_DNA"/>
</dbReference>
<dbReference type="InterPro" id="IPR036942">
    <property type="entry name" value="Beta-barrel_TonB_sf"/>
</dbReference>
<sequence length="600" mass="67878">MNNKFKLLAVLITFSTSVFSQKDTVKLKEVVVKSNRISLPISENSRTVTIITAKDIAANPANNVTDLLQNVAGVDIRRRGVEGMQSDLYIRGGNFEQTLLLIDGVKMDDPQTGHHTMNAIIDLDNIETIEIVKGPAARVYGQNAMVGAINIVTKKINKDALKVKVGYGSYENQKISIGFQEKFNDNNGVLAQITKQKSDGYRSNSDFDNLSAFIKANISNYNLIASFSNREFGAENFYTSNPAFTEYEETQTSLLALATTYNVGSFKIKPRVYWRRNQDMFLLKRDDPSFYRNFHISNKAGFETNAVLNSSLGKTGIGVDVSKTYLSSNNLGDRDRFTFNSFLEHRFDNLEKFDVTLGVAISSYSDFDTQFLPGLDIGYDISDNLKIFGNIGYTYRVPTYTDLYYSDPGNEGNPELEPESAVSEEIGVKYYSDRFNFTVALFNRDSENLIDWTKQNASDKWKTQNFSSVSTKGFETSFAYNFKLKDFKQNIELNYNFIDDVINDTEASFTRYSLNSMKHQLNSSITTQFFKNLKQTISYRFVERTSGNTYNLVDAKIAAQINKFELSFSANNIFNTDYVEVGLVPMPKGNVMFGLSYKVY</sequence>
<dbReference type="GO" id="GO:0009279">
    <property type="term" value="C:cell outer membrane"/>
    <property type="evidence" value="ECO:0007669"/>
    <property type="project" value="UniProtKB-SubCell"/>
</dbReference>
<dbReference type="Pfam" id="PF07715">
    <property type="entry name" value="Plug"/>
    <property type="match status" value="1"/>
</dbReference>
<dbReference type="InterPro" id="IPR000531">
    <property type="entry name" value="Beta-barrel_TonB"/>
</dbReference>
<evidence type="ECO:0000256" key="5">
    <source>
        <dbReference type="ARBA" id="ARBA00022729"/>
    </source>
</evidence>
<keyword evidence="7 10" id="KW-0472">Membrane</keyword>
<keyword evidence="15" id="KW-1185">Reference proteome</keyword>
<dbReference type="OrthoDB" id="9758472at2"/>
<evidence type="ECO:0000256" key="3">
    <source>
        <dbReference type="ARBA" id="ARBA00022452"/>
    </source>
</evidence>
<evidence type="ECO:0000256" key="1">
    <source>
        <dbReference type="ARBA" id="ARBA00004571"/>
    </source>
</evidence>
<proteinExistence type="inferred from homology"/>
<keyword evidence="2 10" id="KW-0813">Transport</keyword>
<dbReference type="Proteomes" id="UP000199595">
    <property type="component" value="Unassembled WGS sequence"/>
</dbReference>
<evidence type="ECO:0000256" key="11">
    <source>
        <dbReference type="RuleBase" id="RU003357"/>
    </source>
</evidence>
<reference evidence="14 15" key="1">
    <citation type="submission" date="2016-10" db="EMBL/GenBank/DDBJ databases">
        <authorList>
            <person name="de Groot N.N."/>
        </authorList>
    </citation>
    <scope>NUCLEOTIDE SEQUENCE [LARGE SCALE GENOMIC DNA]</scope>
    <source>
        <strain evidence="14 15">DSM 24956</strain>
    </source>
</reference>
<keyword evidence="4 10" id="KW-0812">Transmembrane</keyword>
<comment type="similarity">
    <text evidence="10 11">Belongs to the TonB-dependent receptor family.</text>
</comment>
<dbReference type="InterPro" id="IPR039426">
    <property type="entry name" value="TonB-dep_rcpt-like"/>
</dbReference>
<comment type="subcellular location">
    <subcellularLocation>
        <location evidence="1 10">Cell outer membrane</location>
        <topology evidence="1 10">Multi-pass membrane protein</topology>
    </subcellularLocation>
</comment>
<feature type="domain" description="TonB-dependent receptor-like beta-barrel" evidence="12">
    <location>
        <begin position="197"/>
        <end position="573"/>
    </location>
</feature>
<gene>
    <name evidence="14" type="ORF">SAMN05444411_103290</name>
</gene>
<dbReference type="GO" id="GO:0015344">
    <property type="term" value="F:siderophore uptake transmembrane transporter activity"/>
    <property type="evidence" value="ECO:0007669"/>
    <property type="project" value="TreeGrafter"/>
</dbReference>
<dbReference type="PANTHER" id="PTHR30069">
    <property type="entry name" value="TONB-DEPENDENT OUTER MEMBRANE RECEPTOR"/>
    <property type="match status" value="1"/>
</dbReference>
<dbReference type="InterPro" id="IPR037066">
    <property type="entry name" value="Plug_dom_sf"/>
</dbReference>
<dbReference type="SUPFAM" id="SSF56935">
    <property type="entry name" value="Porins"/>
    <property type="match status" value="1"/>
</dbReference>
<dbReference type="RefSeq" id="WP_090122632.1">
    <property type="nucleotide sequence ID" value="NZ_FNNJ01000003.1"/>
</dbReference>
<accession>A0A1H2ZKY1</accession>
<keyword evidence="6 11" id="KW-0798">TonB box</keyword>
<dbReference type="Gene3D" id="2.170.130.10">
    <property type="entry name" value="TonB-dependent receptor, plug domain"/>
    <property type="match status" value="1"/>
</dbReference>
<keyword evidence="5" id="KW-0732">Signal</keyword>
<dbReference type="Pfam" id="PF00593">
    <property type="entry name" value="TonB_dep_Rec_b-barrel"/>
    <property type="match status" value="1"/>
</dbReference>
<evidence type="ECO:0000313" key="14">
    <source>
        <dbReference type="EMBL" id="SDX18063.1"/>
    </source>
</evidence>
<keyword evidence="9 10" id="KW-0998">Cell outer membrane</keyword>
<organism evidence="14 15">
    <name type="scientific">Lutibacter oricola</name>
    <dbReference type="NCBI Taxonomy" id="762486"/>
    <lineage>
        <taxon>Bacteria</taxon>
        <taxon>Pseudomonadati</taxon>
        <taxon>Bacteroidota</taxon>
        <taxon>Flavobacteriia</taxon>
        <taxon>Flavobacteriales</taxon>
        <taxon>Flavobacteriaceae</taxon>
        <taxon>Lutibacter</taxon>
    </lineage>
</organism>
<evidence type="ECO:0000259" key="13">
    <source>
        <dbReference type="Pfam" id="PF07715"/>
    </source>
</evidence>
<keyword evidence="8" id="KW-0675">Receptor</keyword>
<evidence type="ECO:0000313" key="15">
    <source>
        <dbReference type="Proteomes" id="UP000199595"/>
    </source>
</evidence>